<name>A0A7C9FYR0_9BACT</name>
<feature type="chain" id="PRO_5028963659" evidence="1">
    <location>
        <begin position="19"/>
        <end position="126"/>
    </location>
</feature>
<organism evidence="2 3">
    <name type="scientific">Salmonirosea aquatica</name>
    <dbReference type="NCBI Taxonomy" id="2654236"/>
    <lineage>
        <taxon>Bacteria</taxon>
        <taxon>Pseudomonadati</taxon>
        <taxon>Bacteroidota</taxon>
        <taxon>Cytophagia</taxon>
        <taxon>Cytophagales</taxon>
        <taxon>Spirosomataceae</taxon>
        <taxon>Salmonirosea</taxon>
    </lineage>
</organism>
<protein>
    <submittedName>
        <fullName evidence="2">Uncharacterized protein</fullName>
    </submittedName>
</protein>
<dbReference type="Proteomes" id="UP000479293">
    <property type="component" value="Unassembled WGS sequence"/>
</dbReference>
<dbReference type="AlphaFoldDB" id="A0A7C9FYR0"/>
<evidence type="ECO:0000313" key="2">
    <source>
        <dbReference type="EMBL" id="MPR34793.1"/>
    </source>
</evidence>
<keyword evidence="1" id="KW-0732">Signal</keyword>
<comment type="caution">
    <text evidence="2">The sequence shown here is derived from an EMBL/GenBank/DDBJ whole genome shotgun (WGS) entry which is preliminary data.</text>
</comment>
<accession>A0A7C9FYR0</accession>
<sequence length="126" mass="13729">MKKVSILFFVLFAGVALRGISQTTTPADFFAGKWEILVSGTPNGDVTLVTDLVRKEGKLTGELSSPTDPNVKFPITKVEESADKLSIYFDSSQAGEIAINLTKVDDDNLKGVLMDSFETKAKRVKE</sequence>
<gene>
    <name evidence="2" type="ORF">GBK04_15890</name>
</gene>
<dbReference type="RefSeq" id="WP_152761308.1">
    <property type="nucleotide sequence ID" value="NZ_WHLY01000002.1"/>
</dbReference>
<proteinExistence type="predicted"/>
<feature type="signal peptide" evidence="1">
    <location>
        <begin position="1"/>
        <end position="18"/>
    </location>
</feature>
<reference evidence="2 3" key="1">
    <citation type="submission" date="2019-10" db="EMBL/GenBank/DDBJ databases">
        <title>Draft Genome Sequence of Cytophagaceae sp. SJW1-29.</title>
        <authorList>
            <person name="Choi A."/>
        </authorList>
    </citation>
    <scope>NUCLEOTIDE SEQUENCE [LARGE SCALE GENOMIC DNA]</scope>
    <source>
        <strain evidence="2 3">SJW1-29</strain>
    </source>
</reference>
<evidence type="ECO:0000256" key="1">
    <source>
        <dbReference type="SAM" id="SignalP"/>
    </source>
</evidence>
<evidence type="ECO:0000313" key="3">
    <source>
        <dbReference type="Proteomes" id="UP000479293"/>
    </source>
</evidence>
<dbReference type="EMBL" id="WHLY01000002">
    <property type="protein sequence ID" value="MPR34793.1"/>
    <property type="molecule type" value="Genomic_DNA"/>
</dbReference>
<keyword evidence="3" id="KW-1185">Reference proteome</keyword>